<sequence length="810" mass="85706">MSSDRVHVLGVRHHGPGSARALVRALDELRPDLILVEGPPEADGLVALAAHEDLEPPVALLAYPTAATAGKGGVKGRAAFWPFAVFSPEWQALRWAVEHEVPLRFCDLPAGHRFAAQAAEDAGAGGTEPDGPLADAVPSPDASVPDASTPAVGAGSAEAPATASAAGATTVPKTAGEPAGADEADPAEGEDALRVDPIAGLAHAAGYDDPERWWEDVIEHRRDVPPFAAVAEAMAAVRESAPVIGEDLVREAYMRQVLRAALKEGHQRIAVVCGAWHVPALTGELPPAKADAALLKGLPAVPTTVTWVPWTHGRLASWSGYGAGVTAPGWYHHLFTAEDQPVERWLVGVAGVLRGEDLNVSSAHVIESVRLADTLAVLRGRPLPGLAEVTEATRAVLCDGDDTRLELVQRKVVVGERLGRVPADAPAVPLARDLAATAKRLKLAQQALITDHDLDLRKPNDLERSRLLHRLRLLGVGWGTPAQRKAGKGTFWESWRLQWHPEYAVDLIEASAYGVTVEQAATAKTVESAAGAELPVLTGLLEACLLADLPGAQPRVLQELNDRAAVDTDVAQLMAAVPALARSLRYGDVRATSTDALAEVLTGLVTRIRLGLPGALTGLDDDAARALREHLDGTHEALNLLADRLPLREEWLAALARLVDRPDLPGLLAGRLLRLLRDAGSFDADAVELRLSRALTVGVPPTTAAGYVEGFIAGGGLLLVHDEALLSLVDRWLTGLAPDTFTAVLPLLRRTFAAFAAPERRAVGEKVRHLGSGGTRRSGSDLDELELDEARVARVLPTLELLLAAGRGTR</sequence>
<evidence type="ECO:0000313" key="2">
    <source>
        <dbReference type="EMBL" id="GIF83343.1"/>
    </source>
</evidence>
<evidence type="ECO:0000313" key="3">
    <source>
        <dbReference type="Proteomes" id="UP000601223"/>
    </source>
</evidence>
<dbReference type="EMBL" id="BONF01000028">
    <property type="protein sequence ID" value="GIF83343.1"/>
    <property type="molecule type" value="Genomic_DNA"/>
</dbReference>
<dbReference type="InterPro" id="IPR043737">
    <property type="entry name" value="DUF5682"/>
</dbReference>
<dbReference type="PANTHER" id="PTHR30634">
    <property type="entry name" value="OUTER MEMBRANE LOLAB LIPOPROTEIN INSERTION APPARATUS"/>
    <property type="match status" value="1"/>
</dbReference>
<organism evidence="2 3">
    <name type="scientific">Catellatospora bangladeshensis</name>
    <dbReference type="NCBI Taxonomy" id="310355"/>
    <lineage>
        <taxon>Bacteria</taxon>
        <taxon>Bacillati</taxon>
        <taxon>Actinomycetota</taxon>
        <taxon>Actinomycetes</taxon>
        <taxon>Micromonosporales</taxon>
        <taxon>Micromonosporaceae</taxon>
        <taxon>Catellatospora</taxon>
    </lineage>
</organism>
<dbReference type="PANTHER" id="PTHR30634:SF14">
    <property type="match status" value="1"/>
</dbReference>
<name>A0A8J3JR29_9ACTN</name>
<reference evidence="2 3" key="1">
    <citation type="submission" date="2021-01" db="EMBL/GenBank/DDBJ databases">
        <title>Whole genome shotgun sequence of Catellatospora bangladeshensis NBRC 107357.</title>
        <authorList>
            <person name="Komaki H."/>
            <person name="Tamura T."/>
        </authorList>
    </citation>
    <scope>NUCLEOTIDE SEQUENCE [LARGE SCALE GENOMIC DNA]</scope>
    <source>
        <strain evidence="2 3">NBRC 107357</strain>
    </source>
</reference>
<dbReference type="Proteomes" id="UP000601223">
    <property type="component" value="Unassembled WGS sequence"/>
</dbReference>
<accession>A0A8J3JR29</accession>
<feature type="compositionally biased region" description="Low complexity" evidence="1">
    <location>
        <begin position="150"/>
        <end position="179"/>
    </location>
</feature>
<dbReference type="Pfam" id="PF18934">
    <property type="entry name" value="DUF5682"/>
    <property type="match status" value="1"/>
</dbReference>
<feature type="region of interest" description="Disordered" evidence="1">
    <location>
        <begin position="119"/>
        <end position="188"/>
    </location>
</feature>
<dbReference type="AlphaFoldDB" id="A0A8J3JR29"/>
<evidence type="ECO:0000256" key="1">
    <source>
        <dbReference type="SAM" id="MobiDB-lite"/>
    </source>
</evidence>
<dbReference type="InterPro" id="IPR050458">
    <property type="entry name" value="LolB"/>
</dbReference>
<gene>
    <name evidence="2" type="ORF">Cba03nite_46920</name>
</gene>
<comment type="caution">
    <text evidence="2">The sequence shown here is derived from an EMBL/GenBank/DDBJ whole genome shotgun (WGS) entry which is preliminary data.</text>
</comment>
<protein>
    <submittedName>
        <fullName evidence="2">Uncharacterized protein</fullName>
    </submittedName>
</protein>
<dbReference type="RefSeq" id="WP_203750013.1">
    <property type="nucleotide sequence ID" value="NZ_BONF01000028.1"/>
</dbReference>
<keyword evidence="3" id="KW-1185">Reference proteome</keyword>
<proteinExistence type="predicted"/>